<dbReference type="AlphaFoldDB" id="A0A9P3Q2E4"/>
<feature type="compositionally biased region" description="Basic and acidic residues" evidence="1">
    <location>
        <begin position="444"/>
        <end position="455"/>
    </location>
</feature>
<feature type="domain" description="DUF4100" evidence="2">
    <location>
        <begin position="355"/>
        <end position="618"/>
    </location>
</feature>
<feature type="compositionally biased region" description="Low complexity" evidence="1">
    <location>
        <begin position="20"/>
        <end position="29"/>
    </location>
</feature>
<evidence type="ECO:0000256" key="1">
    <source>
        <dbReference type="SAM" id="MobiDB-lite"/>
    </source>
</evidence>
<dbReference type="InterPro" id="IPR025165">
    <property type="entry name" value="DUF4100"/>
</dbReference>
<proteinExistence type="predicted"/>
<evidence type="ECO:0000313" key="3">
    <source>
        <dbReference type="EMBL" id="GLB45824.1"/>
    </source>
</evidence>
<evidence type="ECO:0000259" key="2">
    <source>
        <dbReference type="Pfam" id="PF13352"/>
    </source>
</evidence>
<dbReference type="Proteomes" id="UP001063166">
    <property type="component" value="Unassembled WGS sequence"/>
</dbReference>
<feature type="compositionally biased region" description="Polar residues" evidence="1">
    <location>
        <begin position="1"/>
        <end position="14"/>
    </location>
</feature>
<dbReference type="Pfam" id="PF13352">
    <property type="entry name" value="DUF4100"/>
    <property type="match status" value="1"/>
</dbReference>
<gene>
    <name evidence="3" type="ORF">LshimejAT787_3100140</name>
</gene>
<feature type="compositionally biased region" description="Basic and acidic residues" evidence="1">
    <location>
        <begin position="533"/>
        <end position="551"/>
    </location>
</feature>
<sequence length="880" mass="96846">MPDTGNTEDSTQASPGVARSTSQHSDSSSGTFAVATPMPTAGTPNAPFFKGKGIQDFLDSLEQHADQARINHDRLPQYILRYCHPRVRKVIEGEPLWAGSDWASCSAYLVDLYGSNDKTPPHTPERLRLWTDKHGEVGRIASIQDVDKYFRKFTQLSSTLLPNGLILARDLNLCFYRGIPAELRKRVKKRIPVANQKQNNAPTVSAMLAILRAEFDELDLDARPVVDSLDLEDETDSDDSDMEVDDAPPPPKQKKKSVTFKVPSKNTVPGVPVVDPAASSSEIENLTKQLRELKLMNVELSRKVDLAQPKAASANQPDTTCFICNLSGTHRLGVRFCPDAKRLIEEQLAMFNPSGRFVRADGSDLPNSRGTGHGVAKLLRDERQAQQHLKGKGRADIRDQPPHLSNFAGLQFDGRDVMDDEVYGVSAASTVPAWRATASPATRSGKESVRHDPLKRPAPKAKPDPPVIPRMTQTDNDTQRSSRLKTAAPEAPRATASKPSPEANSQVPAPQPSKSKAPNAKPTPAPPAINTKDGYRNAKRAPKDVEMRDGTGRYPPPKAGPTYHFTSSIQESFDALSLQEQILSTPITLTLGSLLGSSPEMQRRFANLTKTRREYTDKADKPVVANLVEALKNDPNEDNEDECVWFTAQADADGDAPDSDDEEEYEAIFSPTIVKSESRVQVDYDSNVDDEDDIYARYASAVRMHVQPLYAMVTGRFRGKFAGQWVFFMVDCGSELNIVGTELYEKTTLPIDLDGTRWSLKGINGGPVPLGGCLRDAPVTIGGHRFDHHFFVSSGGVGSTRQDVILGQPWLQWYTAAISYTRKGEMQMRVWKEGDKGDVPTLCIPLCNPDAERNAKSLNLGHKHKATVETDDECMDESGN</sequence>
<feature type="compositionally biased region" description="Polar residues" evidence="1">
    <location>
        <begin position="471"/>
        <end position="481"/>
    </location>
</feature>
<feature type="region of interest" description="Disordered" evidence="1">
    <location>
        <begin position="435"/>
        <end position="561"/>
    </location>
</feature>
<dbReference type="CDD" id="cd00303">
    <property type="entry name" value="retropepsin_like"/>
    <property type="match status" value="1"/>
</dbReference>
<dbReference type="InterPro" id="IPR021109">
    <property type="entry name" value="Peptidase_aspartic_dom_sf"/>
</dbReference>
<reference evidence="3" key="1">
    <citation type="submission" date="2022-07" db="EMBL/GenBank/DDBJ databases">
        <title>The genome of Lyophyllum shimeji provides insight into the initial evolution of ectomycorrhizal fungal genome.</title>
        <authorList>
            <person name="Kobayashi Y."/>
            <person name="Shibata T."/>
            <person name="Hirakawa H."/>
            <person name="Shigenobu S."/>
            <person name="Nishiyama T."/>
            <person name="Yamada A."/>
            <person name="Hasebe M."/>
            <person name="Kawaguchi M."/>
        </authorList>
    </citation>
    <scope>NUCLEOTIDE SEQUENCE</scope>
    <source>
        <strain evidence="3">AT787</strain>
    </source>
</reference>
<evidence type="ECO:0000313" key="4">
    <source>
        <dbReference type="Proteomes" id="UP001063166"/>
    </source>
</evidence>
<organism evidence="3 4">
    <name type="scientific">Lyophyllum shimeji</name>
    <name type="common">Hon-shimeji</name>
    <name type="synonym">Tricholoma shimeji</name>
    <dbReference type="NCBI Taxonomy" id="47721"/>
    <lineage>
        <taxon>Eukaryota</taxon>
        <taxon>Fungi</taxon>
        <taxon>Dikarya</taxon>
        <taxon>Basidiomycota</taxon>
        <taxon>Agaricomycotina</taxon>
        <taxon>Agaricomycetes</taxon>
        <taxon>Agaricomycetidae</taxon>
        <taxon>Agaricales</taxon>
        <taxon>Tricholomatineae</taxon>
        <taxon>Lyophyllaceae</taxon>
        <taxon>Lyophyllum</taxon>
    </lineage>
</organism>
<feature type="compositionally biased region" description="Acidic residues" evidence="1">
    <location>
        <begin position="232"/>
        <end position="246"/>
    </location>
</feature>
<feature type="region of interest" description="Disordered" evidence="1">
    <location>
        <begin position="232"/>
        <end position="261"/>
    </location>
</feature>
<dbReference type="Gene3D" id="2.40.70.10">
    <property type="entry name" value="Acid Proteases"/>
    <property type="match status" value="1"/>
</dbReference>
<dbReference type="OrthoDB" id="5535068at2759"/>
<feature type="region of interest" description="Disordered" evidence="1">
    <location>
        <begin position="385"/>
        <end position="409"/>
    </location>
</feature>
<dbReference type="EMBL" id="BRPK01000031">
    <property type="protein sequence ID" value="GLB45824.1"/>
    <property type="molecule type" value="Genomic_DNA"/>
</dbReference>
<name>A0A9P3Q2E4_LYOSH</name>
<protein>
    <recommendedName>
        <fullName evidence="2">DUF4100 domain-containing protein</fullName>
    </recommendedName>
</protein>
<feature type="region of interest" description="Disordered" evidence="1">
    <location>
        <begin position="1"/>
        <end position="47"/>
    </location>
</feature>
<keyword evidence="4" id="KW-1185">Reference proteome</keyword>
<accession>A0A9P3Q2E4</accession>
<comment type="caution">
    <text evidence="3">The sequence shown here is derived from an EMBL/GenBank/DDBJ whole genome shotgun (WGS) entry which is preliminary data.</text>
</comment>
<dbReference type="SUPFAM" id="SSF50630">
    <property type="entry name" value="Acid proteases"/>
    <property type="match status" value="1"/>
</dbReference>